<feature type="binding site" evidence="17">
    <location>
        <position position="384"/>
    </location>
    <ligand>
        <name>substrate</name>
    </ligand>
</feature>
<dbReference type="SUPFAM" id="SSF52922">
    <property type="entry name" value="TK C-terminal domain-like"/>
    <property type="match status" value="1"/>
</dbReference>
<dbReference type="InterPro" id="IPR009014">
    <property type="entry name" value="Transketo_C/PFOR_II"/>
</dbReference>
<dbReference type="FunFam" id="3.40.50.970:FF:000004">
    <property type="entry name" value="Transketolase"/>
    <property type="match status" value="1"/>
</dbReference>
<comment type="cofactor">
    <cofactor evidence="2">
        <name>Mn(2+)</name>
        <dbReference type="ChEBI" id="CHEBI:29035"/>
    </cofactor>
</comment>
<feature type="binding site" evidence="18">
    <location>
        <position position="437"/>
    </location>
    <ligand>
        <name>thiamine diphosphate</name>
        <dbReference type="ChEBI" id="CHEBI:58937"/>
    </ligand>
</feature>
<comment type="function">
    <text evidence="4">Catalyzes the transfer of a two-carbon ketol group from a ketose donor to an aldose acceptor, via a covalent intermediate with the cofactor thiamine pyrophosphate.</text>
</comment>
<gene>
    <name evidence="22" type="primary">tkt_1</name>
    <name evidence="22" type="ORF">OSO01_17380</name>
</gene>
<feature type="site" description="Important for catalytic activity" evidence="20">
    <location>
        <position position="267"/>
    </location>
</feature>
<evidence type="ECO:0000256" key="2">
    <source>
        <dbReference type="ARBA" id="ARBA00001936"/>
    </source>
</evidence>
<dbReference type="InterPro" id="IPR020826">
    <property type="entry name" value="Transketolase_BS"/>
</dbReference>
<sequence length="666" mass="73030">MRTQTIEKISDLSVATIRTLAIDSVENANHGHLGMPLGAAPMGYTLFKNVMNHNPENPHWYNRDRFVLTSGHGSVLLYTLLHLSGYEVSIDDLKTFRKLGSITPGHPEVDITPGVEATTGPLGQGLAMTIGLALAEAHLAEKYNKPDFDIVDHYTYTICGDGDLMEGVAQESVSLAGHLGLGKLIVLYDSNDVCSDGDLSDTNSEDVQKKYGSMGWQVIRVEDGNDINEIEKAIQSGKEEKNKPTLIEVKTIIGFGSPNKSGTAAIHSNPVGPEESDLIRKAYGWDFTEDFYIPDEVKKDFSAICENGRASETEWGNLLEAYQREYPELSKEFLASMENNFEVEEININFEKEKVATRSASGEVLNAIADKIPLIGGSADLASSNKTTINGSNFISRNDYSGRNINYGVREFGMASIANGLALHGGLKPYTGTFLVFSDYMRSAIRISSIMNKPLIYIFTHDSIMLGQDGPTHQPVEHLASLRAMPNLNIIRPADANETAAAWEIAIHSKETPTAIVLGRHDVPVLETADKEGVKKGAYIISKGNGKATGKIIATGSEVELAIKAQAILEKEEVYVDVISMPSWELFLKQDDAYKNEILRKEIKNILAVEMGSSIGWREFVGADGDMLTINHFGESGDGQELAGKLGYYPENIADRFKRLEEKNSR</sequence>
<dbReference type="STRING" id="582851.GCA_900162665_00869"/>
<dbReference type="PANTHER" id="PTHR43522">
    <property type="entry name" value="TRANSKETOLASE"/>
    <property type="match status" value="1"/>
</dbReference>
<dbReference type="Pfam" id="PF00456">
    <property type="entry name" value="Transketolase_N"/>
    <property type="match status" value="1"/>
</dbReference>
<feature type="binding site" evidence="18">
    <location>
        <position position="191"/>
    </location>
    <ligand>
        <name>thiamine diphosphate</name>
        <dbReference type="ChEBI" id="CHEBI:58937"/>
    </ligand>
</feature>
<feature type="binding site" evidence="19">
    <location>
        <position position="191"/>
    </location>
    <ligand>
        <name>Mg(2+)</name>
        <dbReference type="ChEBI" id="CHEBI:18420"/>
    </ligand>
</feature>
<evidence type="ECO:0000256" key="15">
    <source>
        <dbReference type="NCBIfam" id="TIGR00232"/>
    </source>
</evidence>
<evidence type="ECO:0000256" key="17">
    <source>
        <dbReference type="PIRSR" id="PIRSR605478-2"/>
    </source>
</evidence>
<dbReference type="GO" id="GO:0046872">
    <property type="term" value="F:metal ion binding"/>
    <property type="evidence" value="ECO:0007669"/>
    <property type="project" value="UniProtKB-KW"/>
</dbReference>
<dbReference type="CDD" id="cd07033">
    <property type="entry name" value="TPP_PYR_DXS_TK_like"/>
    <property type="match status" value="1"/>
</dbReference>
<feature type="binding site" evidence="18">
    <location>
        <position position="72"/>
    </location>
    <ligand>
        <name>thiamine diphosphate</name>
        <dbReference type="ChEBI" id="CHEBI:58937"/>
    </ligand>
</feature>
<dbReference type="InterPro" id="IPR005478">
    <property type="entry name" value="Transketolase_bac-like"/>
</dbReference>
<dbReference type="InterPro" id="IPR029061">
    <property type="entry name" value="THDP-binding"/>
</dbReference>
<dbReference type="EC" id="2.2.1.1" evidence="7 15"/>
<dbReference type="FunFam" id="3.40.50.970:FF:000045">
    <property type="entry name" value="Transketolase"/>
    <property type="match status" value="1"/>
</dbReference>
<feature type="binding site" evidence="17">
    <location>
        <position position="267"/>
    </location>
    <ligand>
        <name>substrate</name>
    </ligand>
</feature>
<evidence type="ECO:0000256" key="14">
    <source>
        <dbReference type="ARBA" id="ARBA00049473"/>
    </source>
</evidence>
<accession>A0A511ZHS5</accession>
<dbReference type="EMBL" id="BJYM01000006">
    <property type="protein sequence ID" value="GEN86999.1"/>
    <property type="molecule type" value="Genomic_DNA"/>
</dbReference>
<dbReference type="RefSeq" id="WP_147210020.1">
    <property type="nucleotide sequence ID" value="NZ_BJYM01000006.1"/>
</dbReference>
<keyword evidence="10 19" id="KW-0479">Metal-binding</keyword>
<comment type="similarity">
    <text evidence="5">Belongs to the transketolase family.</text>
</comment>
<evidence type="ECO:0000256" key="13">
    <source>
        <dbReference type="ARBA" id="ARBA00023052"/>
    </source>
</evidence>
<dbReference type="SMART" id="SM00861">
    <property type="entry name" value="Transket_pyr"/>
    <property type="match status" value="1"/>
</dbReference>
<dbReference type="AlphaFoldDB" id="A0A511ZHS5"/>
<dbReference type="Gene3D" id="3.40.50.970">
    <property type="match status" value="2"/>
</dbReference>
<dbReference type="InterPro" id="IPR033247">
    <property type="entry name" value="Transketolase_fam"/>
</dbReference>
<evidence type="ECO:0000256" key="20">
    <source>
        <dbReference type="PIRSR" id="PIRSR605478-5"/>
    </source>
</evidence>
<dbReference type="SUPFAM" id="SSF52518">
    <property type="entry name" value="Thiamin diphosphate-binding fold (THDP-binding)"/>
    <property type="match status" value="2"/>
</dbReference>
<feature type="binding site" evidence="17">
    <location>
        <position position="358"/>
    </location>
    <ligand>
        <name>substrate</name>
    </ligand>
</feature>
<evidence type="ECO:0000256" key="6">
    <source>
        <dbReference type="ARBA" id="ARBA00011738"/>
    </source>
</evidence>
<feature type="binding site" evidence="18">
    <location>
        <begin position="120"/>
        <end position="122"/>
    </location>
    <ligand>
        <name>thiamine diphosphate</name>
        <dbReference type="ChEBI" id="CHEBI:58937"/>
    </ligand>
</feature>
<keyword evidence="13 18" id="KW-0786">Thiamine pyrophosphate</keyword>
<evidence type="ECO:0000256" key="3">
    <source>
        <dbReference type="ARBA" id="ARBA00001941"/>
    </source>
</evidence>
<dbReference type="Pfam" id="PF02779">
    <property type="entry name" value="Transket_pyr"/>
    <property type="match status" value="1"/>
</dbReference>
<feature type="binding site" evidence="17">
    <location>
        <position position="32"/>
    </location>
    <ligand>
        <name>substrate</name>
    </ligand>
</feature>
<evidence type="ECO:0000256" key="19">
    <source>
        <dbReference type="PIRSR" id="PIRSR605478-4"/>
    </source>
</evidence>
<comment type="cofactor">
    <cofactor evidence="19">
        <name>Mg(2+)</name>
        <dbReference type="ChEBI" id="CHEBI:18420"/>
    </cofactor>
    <text evidence="19">Binds 1 Mg(2+) ion per subunit. Can also utilize other divalent metal cations, such as Ca(2+), Mn(2+) and Co(2+).</text>
</comment>
<feature type="binding site" evidence="18">
    <location>
        <position position="162"/>
    </location>
    <ligand>
        <name>thiamine diphosphate</name>
        <dbReference type="ChEBI" id="CHEBI:58937"/>
    </ligand>
</feature>
<comment type="cofactor">
    <cofactor evidence="18">
        <name>thiamine diphosphate</name>
        <dbReference type="ChEBI" id="CHEBI:58937"/>
    </cofactor>
    <text evidence="18">Binds 1 thiamine pyrophosphate per subunit. During the reaction, the substrate forms a covalent intermediate with the cofactor.</text>
</comment>
<dbReference type="Pfam" id="PF22613">
    <property type="entry name" value="Transketolase_C_1"/>
    <property type="match status" value="1"/>
</dbReference>
<evidence type="ECO:0000256" key="11">
    <source>
        <dbReference type="ARBA" id="ARBA00022837"/>
    </source>
</evidence>
<feature type="binding site" evidence="17">
    <location>
        <position position="473"/>
    </location>
    <ligand>
        <name>substrate</name>
    </ligand>
</feature>
<evidence type="ECO:0000256" key="4">
    <source>
        <dbReference type="ARBA" id="ARBA00002931"/>
    </source>
</evidence>
<feature type="active site" description="Proton donor" evidence="16">
    <location>
        <position position="411"/>
    </location>
</feature>
<evidence type="ECO:0000256" key="5">
    <source>
        <dbReference type="ARBA" id="ARBA00007131"/>
    </source>
</evidence>
<evidence type="ECO:0000256" key="7">
    <source>
        <dbReference type="ARBA" id="ARBA00013152"/>
    </source>
</evidence>
<feature type="binding site" evidence="19">
    <location>
        <position position="193"/>
    </location>
    <ligand>
        <name>Mg(2+)</name>
        <dbReference type="ChEBI" id="CHEBI:18420"/>
    </ligand>
</feature>
<dbReference type="CDD" id="cd02012">
    <property type="entry name" value="TPP_TK"/>
    <property type="match status" value="1"/>
</dbReference>
<keyword evidence="11" id="KW-0106">Calcium</keyword>
<feature type="binding site" evidence="17">
    <location>
        <position position="469"/>
    </location>
    <ligand>
        <name>substrate</name>
    </ligand>
</feature>
<evidence type="ECO:0000256" key="8">
    <source>
        <dbReference type="ARBA" id="ARBA00016662"/>
    </source>
</evidence>
<feature type="binding site" evidence="18">
    <location>
        <position position="267"/>
    </location>
    <ligand>
        <name>thiamine diphosphate</name>
        <dbReference type="ChEBI" id="CHEBI:58937"/>
    </ligand>
</feature>
<dbReference type="InterPro" id="IPR005475">
    <property type="entry name" value="Transketolase-like_Pyr-bd"/>
</dbReference>
<evidence type="ECO:0000256" key="12">
    <source>
        <dbReference type="ARBA" id="ARBA00022842"/>
    </source>
</evidence>
<evidence type="ECO:0000259" key="21">
    <source>
        <dbReference type="SMART" id="SM00861"/>
    </source>
</evidence>
<feature type="binding site" evidence="17">
    <location>
        <position position="461"/>
    </location>
    <ligand>
        <name>substrate</name>
    </ligand>
</feature>
<evidence type="ECO:0000313" key="22">
    <source>
        <dbReference type="EMBL" id="GEN86999.1"/>
    </source>
</evidence>
<protein>
    <recommendedName>
        <fullName evidence="8 15">Transketolase</fullName>
        <ecNumber evidence="7 15">2.2.1.1</ecNumber>
    </recommendedName>
</protein>
<keyword evidence="9" id="KW-0808">Transferase</keyword>
<dbReference type="InterPro" id="IPR005474">
    <property type="entry name" value="Transketolase_N"/>
</dbReference>
<evidence type="ECO:0000256" key="10">
    <source>
        <dbReference type="ARBA" id="ARBA00022723"/>
    </source>
</evidence>
<feature type="binding site" evidence="19">
    <location>
        <position position="161"/>
    </location>
    <ligand>
        <name>Mg(2+)</name>
        <dbReference type="ChEBI" id="CHEBI:18420"/>
    </ligand>
</feature>
<dbReference type="GO" id="GO:0004802">
    <property type="term" value="F:transketolase activity"/>
    <property type="evidence" value="ECO:0007669"/>
    <property type="project" value="UniProtKB-UniRule"/>
</dbReference>
<dbReference type="GO" id="GO:0005829">
    <property type="term" value="C:cytosol"/>
    <property type="evidence" value="ECO:0007669"/>
    <property type="project" value="TreeGrafter"/>
</dbReference>
<evidence type="ECO:0000256" key="18">
    <source>
        <dbReference type="PIRSR" id="PIRSR605478-3"/>
    </source>
</evidence>
<dbReference type="Gene3D" id="3.40.50.920">
    <property type="match status" value="1"/>
</dbReference>
<dbReference type="Proteomes" id="UP000321558">
    <property type="component" value="Unassembled WGS sequence"/>
</dbReference>
<comment type="subunit">
    <text evidence="6">Homodimer.</text>
</comment>
<comment type="cofactor">
    <cofactor evidence="3">
        <name>Co(2+)</name>
        <dbReference type="ChEBI" id="CHEBI:48828"/>
    </cofactor>
</comment>
<feature type="site" description="Important for catalytic activity" evidence="20">
    <location>
        <position position="32"/>
    </location>
</feature>
<keyword evidence="12 19" id="KW-0460">Magnesium</keyword>
<name>A0A511ZHS5_9BACI</name>
<reference evidence="22 23" key="1">
    <citation type="submission" date="2019-07" db="EMBL/GenBank/DDBJ databases">
        <title>Whole genome shotgun sequence of Oceanobacillus sojae NBRC 105379.</title>
        <authorList>
            <person name="Hosoyama A."/>
            <person name="Uohara A."/>
            <person name="Ohji S."/>
            <person name="Ichikawa N."/>
        </authorList>
    </citation>
    <scope>NUCLEOTIDE SEQUENCE [LARGE SCALE GENOMIC DNA]</scope>
    <source>
        <strain evidence="22 23">NBRC 105379</strain>
    </source>
</reference>
<dbReference type="InterPro" id="IPR055152">
    <property type="entry name" value="Transketolase-like_C_2"/>
</dbReference>
<feature type="binding site" evidence="17">
    <location>
        <position position="520"/>
    </location>
    <ligand>
        <name>substrate</name>
    </ligand>
</feature>
<dbReference type="GO" id="GO:0006098">
    <property type="term" value="P:pentose-phosphate shunt"/>
    <property type="evidence" value="ECO:0007669"/>
    <property type="project" value="TreeGrafter"/>
</dbReference>
<evidence type="ECO:0000256" key="9">
    <source>
        <dbReference type="ARBA" id="ARBA00022679"/>
    </source>
</evidence>
<comment type="cofactor">
    <cofactor evidence="1">
        <name>Ca(2+)</name>
        <dbReference type="ChEBI" id="CHEBI:29108"/>
    </cofactor>
</comment>
<comment type="catalytic activity">
    <reaction evidence="14">
        <text>D-sedoheptulose 7-phosphate + D-glyceraldehyde 3-phosphate = aldehydo-D-ribose 5-phosphate + D-xylulose 5-phosphate</text>
        <dbReference type="Rhea" id="RHEA:10508"/>
        <dbReference type="ChEBI" id="CHEBI:57483"/>
        <dbReference type="ChEBI" id="CHEBI:57737"/>
        <dbReference type="ChEBI" id="CHEBI:58273"/>
        <dbReference type="ChEBI" id="CHEBI:59776"/>
        <dbReference type="EC" id="2.2.1.1"/>
    </reaction>
</comment>
<evidence type="ECO:0000313" key="23">
    <source>
        <dbReference type="Proteomes" id="UP000321558"/>
    </source>
</evidence>
<organism evidence="22 23">
    <name type="scientific">Oceanobacillus sojae</name>
    <dbReference type="NCBI Taxonomy" id="582851"/>
    <lineage>
        <taxon>Bacteria</taxon>
        <taxon>Bacillati</taxon>
        <taxon>Bacillota</taxon>
        <taxon>Bacilli</taxon>
        <taxon>Bacillales</taxon>
        <taxon>Bacillaceae</taxon>
        <taxon>Oceanobacillus</taxon>
    </lineage>
</organism>
<dbReference type="NCBIfam" id="TIGR00232">
    <property type="entry name" value="tktlase_bact"/>
    <property type="match status" value="1"/>
</dbReference>
<comment type="caution">
    <text evidence="22">The sequence shown here is derived from an EMBL/GenBank/DDBJ whole genome shotgun (WGS) entry which is preliminary data.</text>
</comment>
<dbReference type="PROSITE" id="PS00802">
    <property type="entry name" value="TRANSKETOLASE_2"/>
    <property type="match status" value="1"/>
</dbReference>
<keyword evidence="23" id="KW-1185">Reference proteome</keyword>
<dbReference type="PANTHER" id="PTHR43522:SF2">
    <property type="entry name" value="TRANSKETOLASE 1-RELATED"/>
    <property type="match status" value="1"/>
</dbReference>
<evidence type="ECO:0000256" key="1">
    <source>
        <dbReference type="ARBA" id="ARBA00001913"/>
    </source>
</evidence>
<evidence type="ECO:0000256" key="16">
    <source>
        <dbReference type="PIRSR" id="PIRSR605478-1"/>
    </source>
</evidence>
<dbReference type="OrthoDB" id="8732661at2"/>
<proteinExistence type="inferred from homology"/>
<feature type="domain" description="Transketolase-like pyrimidine-binding" evidence="21">
    <location>
        <begin position="355"/>
        <end position="525"/>
    </location>
</feature>